<dbReference type="GO" id="GO:0006797">
    <property type="term" value="P:polyphosphate metabolic process"/>
    <property type="evidence" value="ECO:0007669"/>
    <property type="project" value="TreeGrafter"/>
</dbReference>
<dbReference type="InterPro" id="IPR004331">
    <property type="entry name" value="SPX_dom"/>
</dbReference>
<feature type="compositionally biased region" description="Polar residues" evidence="6">
    <location>
        <begin position="66"/>
        <end position="82"/>
    </location>
</feature>
<keyword evidence="4 7" id="KW-1133">Transmembrane helix</keyword>
<protein>
    <recommendedName>
        <fullName evidence="8">SPX domain-containing protein</fullName>
    </recommendedName>
</protein>
<dbReference type="Gene3D" id="1.25.40.120">
    <property type="entry name" value="Protein prenylyltransferase"/>
    <property type="match status" value="2"/>
</dbReference>
<evidence type="ECO:0000259" key="8">
    <source>
        <dbReference type="PROSITE" id="PS51382"/>
    </source>
</evidence>
<keyword evidence="10" id="KW-1185">Reference proteome</keyword>
<feature type="transmembrane region" description="Helical" evidence="7">
    <location>
        <begin position="689"/>
        <end position="708"/>
    </location>
</feature>
<feature type="region of interest" description="Disordered" evidence="6">
    <location>
        <begin position="95"/>
        <end position="121"/>
    </location>
</feature>
<feature type="transmembrane region" description="Helical" evidence="7">
    <location>
        <begin position="546"/>
        <end position="579"/>
    </location>
</feature>
<feature type="compositionally biased region" description="Low complexity" evidence="6">
    <location>
        <begin position="95"/>
        <end position="108"/>
    </location>
</feature>
<dbReference type="PROSITE" id="PS51147">
    <property type="entry name" value="PFTA"/>
    <property type="match status" value="3"/>
</dbReference>
<comment type="subcellular location">
    <subcellularLocation>
        <location evidence="1">Membrane</location>
        <topology evidence="1">Multi-pass membrane protein</topology>
    </subcellularLocation>
</comment>
<dbReference type="RefSeq" id="XP_016644513.1">
    <property type="nucleotide sequence ID" value="XM_016785731.1"/>
</dbReference>
<evidence type="ECO:0000256" key="2">
    <source>
        <dbReference type="ARBA" id="ARBA00022448"/>
    </source>
</evidence>
<feature type="region of interest" description="Disordered" evidence="6">
    <location>
        <begin position="58"/>
        <end position="82"/>
    </location>
</feature>
<evidence type="ECO:0000256" key="1">
    <source>
        <dbReference type="ARBA" id="ARBA00004141"/>
    </source>
</evidence>
<feature type="transmembrane region" description="Helical" evidence="7">
    <location>
        <begin position="728"/>
        <end position="751"/>
    </location>
</feature>
<feature type="compositionally biased region" description="Polar residues" evidence="6">
    <location>
        <begin position="20"/>
        <end position="33"/>
    </location>
</feature>
<dbReference type="SUPFAM" id="SSF48439">
    <property type="entry name" value="Protein prenylyltransferase"/>
    <property type="match status" value="1"/>
</dbReference>
<feature type="transmembrane region" description="Helical" evidence="7">
    <location>
        <begin position="910"/>
        <end position="930"/>
    </location>
</feature>
<gene>
    <name evidence="9" type="ORF">SAPIO_CDS2800</name>
</gene>
<dbReference type="OrthoDB" id="6500128at2759"/>
<keyword evidence="3 7" id="KW-0812">Transmembrane</keyword>
<evidence type="ECO:0000313" key="9">
    <source>
        <dbReference type="EMBL" id="KEZ44714.1"/>
    </source>
</evidence>
<organism evidence="9 10">
    <name type="scientific">Pseudallescheria apiosperma</name>
    <name type="common">Scedosporium apiospermum</name>
    <dbReference type="NCBI Taxonomy" id="563466"/>
    <lineage>
        <taxon>Eukaryota</taxon>
        <taxon>Fungi</taxon>
        <taxon>Dikarya</taxon>
        <taxon>Ascomycota</taxon>
        <taxon>Pezizomycotina</taxon>
        <taxon>Sordariomycetes</taxon>
        <taxon>Hypocreomycetidae</taxon>
        <taxon>Microascales</taxon>
        <taxon>Microascaceae</taxon>
        <taxon>Scedosporium</taxon>
    </lineage>
</organism>
<dbReference type="PANTHER" id="PTHR10283:SF92">
    <property type="entry name" value="LOW-AFFINITY PHOSPHATE TRANSPORTER PHO91"/>
    <property type="match status" value="1"/>
</dbReference>
<comment type="caution">
    <text evidence="9">The sequence shown here is derived from an EMBL/GenBank/DDBJ whole genome shotgun (WGS) entry which is preliminary data.</text>
</comment>
<evidence type="ECO:0000256" key="3">
    <source>
        <dbReference type="ARBA" id="ARBA00022692"/>
    </source>
</evidence>
<dbReference type="GO" id="GO:0005315">
    <property type="term" value="F:phosphate transmembrane transporter activity"/>
    <property type="evidence" value="ECO:0007669"/>
    <property type="project" value="TreeGrafter"/>
</dbReference>
<feature type="transmembrane region" description="Helical" evidence="7">
    <location>
        <begin position="951"/>
        <end position="970"/>
    </location>
</feature>
<feature type="transmembrane region" description="Helical" evidence="7">
    <location>
        <begin position="644"/>
        <end position="673"/>
    </location>
</feature>
<keyword evidence="5 7" id="KW-0472">Membrane</keyword>
<dbReference type="InterPro" id="IPR002088">
    <property type="entry name" value="Prenyl_trans_a"/>
</dbReference>
<proteinExistence type="predicted"/>
<feature type="transmembrane region" description="Helical" evidence="7">
    <location>
        <begin position="864"/>
        <end position="890"/>
    </location>
</feature>
<feature type="compositionally biased region" description="Low complexity" evidence="6">
    <location>
        <begin position="1080"/>
        <end position="1119"/>
    </location>
</feature>
<feature type="region of interest" description="Disordered" evidence="6">
    <location>
        <begin position="1080"/>
        <end position="1152"/>
    </location>
</feature>
<keyword evidence="2" id="KW-0813">Transport</keyword>
<dbReference type="VEuPathDB" id="FungiDB:SAPIO_CDS2800"/>
<dbReference type="EMBL" id="JOWA01000087">
    <property type="protein sequence ID" value="KEZ44714.1"/>
    <property type="molecule type" value="Genomic_DNA"/>
</dbReference>
<dbReference type="Proteomes" id="UP000028545">
    <property type="component" value="Unassembled WGS sequence"/>
</dbReference>
<evidence type="ECO:0000256" key="4">
    <source>
        <dbReference type="ARBA" id="ARBA00022989"/>
    </source>
</evidence>
<dbReference type="InterPro" id="IPR004680">
    <property type="entry name" value="Cit_transptr-like_dom"/>
</dbReference>
<reference evidence="9 10" key="1">
    <citation type="journal article" date="2014" name="Genome Announc.">
        <title>Draft genome sequence of the pathogenic fungus Scedosporium apiospermum.</title>
        <authorList>
            <person name="Vandeputte P."/>
            <person name="Ghamrawi S."/>
            <person name="Rechenmann M."/>
            <person name="Iltis A."/>
            <person name="Giraud S."/>
            <person name="Fleury M."/>
            <person name="Thornton C."/>
            <person name="Delhaes L."/>
            <person name="Meyer W."/>
            <person name="Papon N."/>
            <person name="Bouchara J.P."/>
        </authorList>
    </citation>
    <scope>NUCLEOTIDE SEQUENCE [LARGE SCALE GENOMIC DNA]</scope>
    <source>
        <strain evidence="9 10">IHEM 14462</strain>
    </source>
</reference>
<feature type="compositionally biased region" description="Basic and acidic residues" evidence="6">
    <location>
        <begin position="1134"/>
        <end position="1152"/>
    </location>
</feature>
<dbReference type="PROSITE" id="PS51382">
    <property type="entry name" value="SPX"/>
    <property type="match status" value="1"/>
</dbReference>
<feature type="transmembrane region" description="Helical" evidence="7">
    <location>
        <begin position="796"/>
        <end position="818"/>
    </location>
</feature>
<feature type="region of interest" description="Disordered" evidence="6">
    <location>
        <begin position="1"/>
        <end position="46"/>
    </location>
</feature>
<sequence length="1419" mass="158340">MYLVLSAPCRIKQDHPPSPTSQDEVVTGVSNPMRTGGRRREKEGLEKRLHQSLTITLKSFSERPSSDNPIASHPWTGTPSLQQATERGGIASLGTASASTATQPSTTANRPATASITPAAARDTDSTFEEYELDDYVAIKARKDNLEKQARRTAKRQEKARWLDKQDEMKFSHSIQFNAVPDWSSEYISYSNLKKLIYQLEKDVHDAVAAAAAMDAEARPLVGGEDPEVIFKRALVPELRKITSFYTAKEAELNEEVEKLLADVSEFDLDAESADGRRYSVHSHISDGVDDSDEDDETVGLTRGALSRRKSVGSITGLMTASAEFGRALRRRSTTLSDEFAERSLAYSTGIVLKKRITALYVQLCELKSYIQLNKTGFSKILKKFDKILQKELRARYMDEIVLPAYPFRPETRRALEDRISQMETAYATIATQGDLEVAKEDLRSHLREHVVWERNTVWRDMIGLERRAEAARLGRAILGTEQAAGLQGDDVKLPVTKDVRTPFGRIQLPVWLANSAMFTLIIVFLVFFAVLTMPIMERPEQQNCLALLVFVSSLWATEAIPLFVTSLIIPFLCVVLRVAHSEVMPEERLDSKAAAKYIFSSMWTPVIMLLLGGFTLAAALSKCRIDKYLATFVLSKAGTTPRVVLLATMMVAAFASMLISNVAAPVLCFSIIEPMLRTLPSGSNMSKAVILGIALAANIGGMLSPIASPQNVVAMGIMTPPPTWPQWFFIVIPVGFVSILLIWILLLIIFQPGRGTTLTPIRSIKESFSGIQWFVVFVSLGTIGLWCASKSLEDIFGDMGVIAIIPMVLFFGSGILTKEDFNNFPWTIIMLAAGGLSLGRAVESSGLLYTVGSIVTEKVEGMSLYSVLVIFSCLILVIATFISHTVAALIFLPLLNSVGHGMDNPTPNILVMAGVLMCSAAMGLPTSGFPNMTAIMKEDATGRRYLSVKHFISAGVPSSILTLLVSPTFKRPLSSEETSEPLVPNSLTQQANPSLQFTFEMASHGIARTKQYRTAEQRQQDQTRIQKYRDLEDTIRARVAEQNYSRDTFDLSTKLLRTNPEYYTIWNVRRRCLISGIFSRSSDGPSRSRASPSSTAARTGIPSSEGSFTSSSTETPPSLRYRTTGKSGTTASKETKTDDSGEDDKKKVEEQQQRNDLEVIKDELMFTVPLLMEFPKCYWIWNHRLWILNQAIALLAVPAARQIWQRELDLASKMLTKDRRNFHAWGYRRQVVAQLEDPALAGKSMVESEFQYTTAKIHEDLSNFSAWHNRSQLIPRLLDERDADDAARTKFLEKELELIQGGVNVGPEDQSLWYYHQFLILNIVSKDAKQSFVPHLTATERLAYLAKEVEDIKDLLEDYLDVKWIYEALLECILAKAGIEDIDGDEKEEVKGWLAKLRELDPMREGRWSDAARVYKLE</sequence>
<dbReference type="GeneID" id="27721872"/>
<dbReference type="Pfam" id="PF01239">
    <property type="entry name" value="PPTA"/>
    <property type="match status" value="4"/>
</dbReference>
<dbReference type="HOGENOM" id="CLU_253189_0_0_1"/>
<evidence type="ECO:0000256" key="7">
    <source>
        <dbReference type="SAM" id="Phobius"/>
    </source>
</evidence>
<feature type="domain" description="SPX" evidence="8">
    <location>
        <begin position="169"/>
        <end position="399"/>
    </location>
</feature>
<dbReference type="PANTHER" id="PTHR10283">
    <property type="entry name" value="SOLUTE CARRIER FAMILY 13 MEMBER"/>
    <property type="match status" value="1"/>
</dbReference>
<dbReference type="CDD" id="cd14478">
    <property type="entry name" value="SPX_PHO87_PHO90_like"/>
    <property type="match status" value="1"/>
</dbReference>
<evidence type="ECO:0000256" key="6">
    <source>
        <dbReference type="SAM" id="MobiDB-lite"/>
    </source>
</evidence>
<dbReference type="GO" id="GO:0008318">
    <property type="term" value="F:protein prenyltransferase activity"/>
    <property type="evidence" value="ECO:0007669"/>
    <property type="project" value="InterPro"/>
</dbReference>
<name>A0A084GBK2_PSEDA</name>
<dbReference type="GO" id="GO:0006817">
    <property type="term" value="P:phosphate ion transport"/>
    <property type="evidence" value="ECO:0007669"/>
    <property type="project" value="TreeGrafter"/>
</dbReference>
<dbReference type="Pfam" id="PF03105">
    <property type="entry name" value="SPX"/>
    <property type="match status" value="2"/>
</dbReference>
<feature type="transmembrane region" description="Helical" evidence="7">
    <location>
        <begin position="771"/>
        <end position="789"/>
    </location>
</feature>
<feature type="transmembrane region" description="Helical" evidence="7">
    <location>
        <begin position="824"/>
        <end position="843"/>
    </location>
</feature>
<feature type="transmembrane region" description="Helical" evidence="7">
    <location>
        <begin position="599"/>
        <end position="623"/>
    </location>
</feature>
<dbReference type="GO" id="GO:0005886">
    <property type="term" value="C:plasma membrane"/>
    <property type="evidence" value="ECO:0007669"/>
    <property type="project" value="TreeGrafter"/>
</dbReference>
<evidence type="ECO:0000256" key="5">
    <source>
        <dbReference type="ARBA" id="ARBA00023136"/>
    </source>
</evidence>
<feature type="transmembrane region" description="Helical" evidence="7">
    <location>
        <begin position="511"/>
        <end position="534"/>
    </location>
</feature>
<accession>A0A084GBK2</accession>
<dbReference type="CDD" id="cd01115">
    <property type="entry name" value="SLC13_permease"/>
    <property type="match status" value="1"/>
</dbReference>
<dbReference type="Pfam" id="PF03600">
    <property type="entry name" value="CitMHS"/>
    <property type="match status" value="1"/>
</dbReference>
<dbReference type="KEGG" id="sapo:SAPIO_CDS2800"/>
<evidence type="ECO:0000313" key="10">
    <source>
        <dbReference type="Proteomes" id="UP000028545"/>
    </source>
</evidence>